<evidence type="ECO:0000256" key="7">
    <source>
        <dbReference type="ARBA" id="ARBA00023136"/>
    </source>
</evidence>
<sequence>MFGSILAALNAPLFTALGTSVSSAEAFGFVTGALCVWLVARQHLANWPIGIANNVFFIVLFAGSGLYADAGLQVVYIALAGYGWWQWVYGAGRRVELPVTRTTRVEWCWLAGCGLAGTAGLWLLLSRLTDSTVPAGDAVTTVLSLLATYGQSRKRWESWLFWIAADLVYIPLYAYKQLWLTALLYVLFLALCLFGLRGWLADLRRAGASRPAPVPAPAAAGAAGGPPATAGSRQASGPIDPERS</sequence>
<evidence type="ECO:0000256" key="6">
    <source>
        <dbReference type="ARBA" id="ARBA00022989"/>
    </source>
</evidence>
<gene>
    <name evidence="10" type="ORF">NUM_17990</name>
</gene>
<keyword evidence="11" id="KW-1185">Reference proteome</keyword>
<feature type="transmembrane region" description="Helical" evidence="9">
    <location>
        <begin position="104"/>
        <end position="125"/>
    </location>
</feature>
<keyword evidence="7 9" id="KW-0472">Membrane</keyword>
<evidence type="ECO:0000256" key="9">
    <source>
        <dbReference type="SAM" id="Phobius"/>
    </source>
</evidence>
<feature type="transmembrane region" description="Helical" evidence="9">
    <location>
        <begin position="74"/>
        <end position="92"/>
    </location>
</feature>
<evidence type="ECO:0000313" key="11">
    <source>
        <dbReference type="Proteomes" id="UP000614996"/>
    </source>
</evidence>
<dbReference type="PANTHER" id="PTHR36122:SF2">
    <property type="entry name" value="NICOTINAMIDE RIBOSIDE TRANSPORTER PNUC"/>
    <property type="match status" value="1"/>
</dbReference>
<evidence type="ECO:0000256" key="8">
    <source>
        <dbReference type="SAM" id="MobiDB-lite"/>
    </source>
</evidence>
<dbReference type="RefSeq" id="WP_225918437.1">
    <property type="nucleotide sequence ID" value="NZ_BOPO01000024.1"/>
</dbReference>
<dbReference type="EMBL" id="BOPO01000024">
    <property type="protein sequence ID" value="GIL26545.1"/>
    <property type="molecule type" value="Genomic_DNA"/>
</dbReference>
<evidence type="ECO:0000256" key="4">
    <source>
        <dbReference type="ARBA" id="ARBA00022475"/>
    </source>
</evidence>
<dbReference type="GO" id="GO:0034257">
    <property type="term" value="F:nicotinamide riboside transmembrane transporter activity"/>
    <property type="evidence" value="ECO:0007669"/>
    <property type="project" value="InterPro"/>
</dbReference>
<protein>
    <recommendedName>
        <fullName evidence="12">Nicotinamide mononucleotide transporter</fullName>
    </recommendedName>
</protein>
<dbReference type="Proteomes" id="UP000614996">
    <property type="component" value="Unassembled WGS sequence"/>
</dbReference>
<evidence type="ECO:0000256" key="3">
    <source>
        <dbReference type="ARBA" id="ARBA00022448"/>
    </source>
</evidence>
<dbReference type="AlphaFoldDB" id="A0A8J4EJZ3"/>
<dbReference type="GO" id="GO:0005886">
    <property type="term" value="C:plasma membrane"/>
    <property type="evidence" value="ECO:0007669"/>
    <property type="project" value="UniProtKB-SubCell"/>
</dbReference>
<organism evidence="10 11">
    <name type="scientific">Actinocatenispora comari</name>
    <dbReference type="NCBI Taxonomy" id="2807577"/>
    <lineage>
        <taxon>Bacteria</taxon>
        <taxon>Bacillati</taxon>
        <taxon>Actinomycetota</taxon>
        <taxon>Actinomycetes</taxon>
        <taxon>Micromonosporales</taxon>
        <taxon>Micromonosporaceae</taxon>
        <taxon>Actinocatenispora</taxon>
    </lineage>
</organism>
<keyword evidence="4" id="KW-1003">Cell membrane</keyword>
<feature type="transmembrane region" description="Helical" evidence="9">
    <location>
        <begin position="47"/>
        <end position="68"/>
    </location>
</feature>
<keyword evidence="3" id="KW-0813">Transport</keyword>
<reference evidence="11" key="1">
    <citation type="journal article" date="2021" name="Int. J. Syst. Evol. Microbiol.">
        <title>Actinocatenispora comari sp. nov., an endophytic actinomycete isolated from aerial parts of Comarum salesowianum.</title>
        <authorList>
            <person name="Oyunbileg N."/>
            <person name="Iizaka Y."/>
            <person name="Hamada M."/>
            <person name="Davaapurev B.O."/>
            <person name="Fukumoto A."/>
            <person name="Tsetseg B."/>
            <person name="Kato F."/>
            <person name="Tamura T."/>
            <person name="Batkhuu J."/>
            <person name="Anzai Y."/>
        </authorList>
    </citation>
    <scope>NUCLEOTIDE SEQUENCE [LARGE SCALE GENOMIC DNA]</scope>
    <source>
        <strain evidence="11">NUM-2625</strain>
    </source>
</reference>
<evidence type="ECO:0008006" key="12">
    <source>
        <dbReference type="Google" id="ProtNLM"/>
    </source>
</evidence>
<feature type="transmembrane region" description="Helical" evidence="9">
    <location>
        <begin position="182"/>
        <end position="200"/>
    </location>
</feature>
<feature type="region of interest" description="Disordered" evidence="8">
    <location>
        <begin position="208"/>
        <end position="244"/>
    </location>
</feature>
<name>A0A8J4EJZ3_9ACTN</name>
<dbReference type="InterPro" id="IPR006419">
    <property type="entry name" value="NMN_transpt_PnuC"/>
</dbReference>
<evidence type="ECO:0000313" key="10">
    <source>
        <dbReference type="EMBL" id="GIL26545.1"/>
    </source>
</evidence>
<dbReference type="PANTHER" id="PTHR36122">
    <property type="entry name" value="NICOTINAMIDE RIBOSIDE TRANSPORTER PNUC"/>
    <property type="match status" value="1"/>
</dbReference>
<dbReference type="Pfam" id="PF04973">
    <property type="entry name" value="NMN_transporter"/>
    <property type="match status" value="1"/>
</dbReference>
<comment type="similarity">
    <text evidence="2">Belongs to the nicotinamide ribonucleoside (NR) uptake permease (TC 4.B.1) family.</text>
</comment>
<keyword evidence="5 9" id="KW-0812">Transmembrane</keyword>
<evidence type="ECO:0000256" key="2">
    <source>
        <dbReference type="ARBA" id="ARBA00006669"/>
    </source>
</evidence>
<accession>A0A8J4EJZ3</accession>
<dbReference type="NCBIfam" id="TIGR01528">
    <property type="entry name" value="NMN_trans_PnuC"/>
    <property type="match status" value="1"/>
</dbReference>
<evidence type="ECO:0000256" key="5">
    <source>
        <dbReference type="ARBA" id="ARBA00022692"/>
    </source>
</evidence>
<evidence type="ECO:0000256" key="1">
    <source>
        <dbReference type="ARBA" id="ARBA00004651"/>
    </source>
</evidence>
<feature type="transmembrane region" description="Helical" evidence="9">
    <location>
        <begin position="20"/>
        <end position="40"/>
    </location>
</feature>
<proteinExistence type="inferred from homology"/>
<keyword evidence="6 9" id="KW-1133">Transmembrane helix</keyword>
<comment type="caution">
    <text evidence="10">The sequence shown here is derived from an EMBL/GenBank/DDBJ whole genome shotgun (WGS) entry which is preliminary data.</text>
</comment>
<comment type="subcellular location">
    <subcellularLocation>
        <location evidence="1">Cell membrane</location>
        <topology evidence="1">Multi-pass membrane protein</topology>
    </subcellularLocation>
</comment>
<feature type="compositionally biased region" description="Low complexity" evidence="8">
    <location>
        <begin position="208"/>
        <end position="231"/>
    </location>
</feature>